<gene>
    <name evidence="1" type="ordered locus">PTO0928</name>
</gene>
<dbReference type="STRING" id="263820.PTO0928"/>
<accession>Q6L0I9</accession>
<evidence type="ECO:0000313" key="1">
    <source>
        <dbReference type="EMBL" id="AAT43513.1"/>
    </source>
</evidence>
<dbReference type="RefSeq" id="WP_011177729.1">
    <property type="nucleotide sequence ID" value="NC_005877.1"/>
</dbReference>
<evidence type="ECO:0000313" key="2">
    <source>
        <dbReference type="Proteomes" id="UP000000438"/>
    </source>
</evidence>
<name>Q6L0I9_PICTO</name>
<protein>
    <submittedName>
        <fullName evidence="1">Uncharacterized protein</fullName>
    </submittedName>
</protein>
<dbReference type="GeneID" id="2844617"/>
<reference evidence="1 2" key="1">
    <citation type="journal article" date="2004" name="Proc. Natl. Acad. Sci. U.S.A.">
        <title>Genome sequence of Picrophilus torridus and its implications for life around pH 0.</title>
        <authorList>
            <person name="Futterer O."/>
            <person name="Angelov A."/>
            <person name="Liesegang H."/>
            <person name="Gottschalk G."/>
            <person name="Schleper C."/>
            <person name="Schepers B."/>
            <person name="Dock C."/>
            <person name="Antranikian G."/>
            <person name="Liebl W."/>
        </authorList>
    </citation>
    <scope>NUCLEOTIDE SEQUENCE [LARGE SCALE GENOMIC DNA]</scope>
    <source>
        <strain evidence="2">ATCC 700027 / DSM 9790 / JCM 10055 / NBRC 100828</strain>
    </source>
</reference>
<dbReference type="Proteomes" id="UP000000438">
    <property type="component" value="Chromosome"/>
</dbReference>
<proteinExistence type="predicted"/>
<dbReference type="eggNOG" id="arCOG05378">
    <property type="taxonomic scope" value="Archaea"/>
</dbReference>
<dbReference type="EMBL" id="AE017261">
    <property type="protein sequence ID" value="AAT43513.1"/>
    <property type="molecule type" value="Genomic_DNA"/>
</dbReference>
<dbReference type="InParanoid" id="Q6L0I9"/>
<dbReference type="OrthoDB" id="56064at2157"/>
<sequence length="111" mass="13209">MYVNNIIDIIKGSMLYGDVENAYKMILKGRSIAEKNRNQAQIRLFRCMELMIRGEIGTDDFIKSLKDLNIRSIKYVENKNEYIDSIINVFLYSISRYNIRYPEYINKRIDP</sequence>
<dbReference type="HOGENOM" id="CLU_2140105_0_0_2"/>
<dbReference type="KEGG" id="pto:PTO0928"/>
<dbReference type="AlphaFoldDB" id="Q6L0I9"/>
<organism evidence="1 2">
    <name type="scientific">Picrophilus torridus (strain ATCC 700027 / DSM 9790 / JCM 10055 / NBRC 100828 / KAW 2/3)</name>
    <dbReference type="NCBI Taxonomy" id="1122961"/>
    <lineage>
        <taxon>Archaea</taxon>
        <taxon>Methanobacteriati</taxon>
        <taxon>Thermoplasmatota</taxon>
        <taxon>Thermoplasmata</taxon>
        <taxon>Thermoplasmatales</taxon>
        <taxon>Picrophilaceae</taxon>
        <taxon>Picrophilus</taxon>
    </lineage>
</organism>
<dbReference type="PaxDb" id="263820-PTO0928"/>